<dbReference type="AlphaFoldDB" id="A0AAD9K9D8"/>
<dbReference type="GO" id="GO:0070482">
    <property type="term" value="P:response to oxygen levels"/>
    <property type="evidence" value="ECO:0007669"/>
    <property type="project" value="TreeGrafter"/>
</dbReference>
<evidence type="ECO:0000256" key="7">
    <source>
        <dbReference type="ARBA" id="ARBA00023293"/>
    </source>
</evidence>
<dbReference type="CDD" id="cd07302">
    <property type="entry name" value="CHD"/>
    <property type="match status" value="1"/>
</dbReference>
<dbReference type="Gene3D" id="3.90.1520.10">
    <property type="entry name" value="H-NOX domain"/>
    <property type="match status" value="1"/>
</dbReference>
<dbReference type="GO" id="GO:0004383">
    <property type="term" value="F:guanylate cyclase activity"/>
    <property type="evidence" value="ECO:0007669"/>
    <property type="project" value="UniProtKB-EC"/>
</dbReference>
<comment type="subcellular location">
    <subcellularLocation>
        <location evidence="1">Cytoplasm</location>
    </subcellularLocation>
</comment>
<dbReference type="GO" id="GO:0020037">
    <property type="term" value="F:heme binding"/>
    <property type="evidence" value="ECO:0007669"/>
    <property type="project" value="InterPro"/>
</dbReference>
<evidence type="ECO:0000256" key="4">
    <source>
        <dbReference type="ARBA" id="ARBA00022741"/>
    </source>
</evidence>
<keyword evidence="12" id="KW-1185">Reference proteome</keyword>
<dbReference type="Pfam" id="PF07701">
    <property type="entry name" value="HNOBA"/>
    <property type="match status" value="1"/>
</dbReference>
<dbReference type="InterPro" id="IPR011645">
    <property type="entry name" value="HNOB_dom_associated"/>
</dbReference>
<dbReference type="Pfam" id="PF07700">
    <property type="entry name" value="HNOB"/>
    <property type="match status" value="1"/>
</dbReference>
<evidence type="ECO:0000256" key="2">
    <source>
        <dbReference type="ARBA" id="ARBA00012202"/>
    </source>
</evidence>
<feature type="domain" description="Guanylate cyclase" evidence="10">
    <location>
        <begin position="457"/>
        <end position="589"/>
    </location>
</feature>
<keyword evidence="5" id="KW-0342">GTP-binding</keyword>
<keyword evidence="6" id="KW-0456">Lyase</keyword>
<dbReference type="FunFam" id="3.30.450.260:FF:000002">
    <property type="entry name" value="guanylate cyclase soluble subunit alpha-2"/>
    <property type="match status" value="1"/>
</dbReference>
<evidence type="ECO:0000259" key="10">
    <source>
        <dbReference type="PROSITE" id="PS50125"/>
    </source>
</evidence>
<dbReference type="InterPro" id="IPR029787">
    <property type="entry name" value="Nucleotide_cyclase"/>
</dbReference>
<evidence type="ECO:0000256" key="6">
    <source>
        <dbReference type="ARBA" id="ARBA00023239"/>
    </source>
</evidence>
<organism evidence="11 12">
    <name type="scientific">Ridgeia piscesae</name>
    <name type="common">Tubeworm</name>
    <dbReference type="NCBI Taxonomy" id="27915"/>
    <lineage>
        <taxon>Eukaryota</taxon>
        <taxon>Metazoa</taxon>
        <taxon>Spiralia</taxon>
        <taxon>Lophotrochozoa</taxon>
        <taxon>Annelida</taxon>
        <taxon>Polychaeta</taxon>
        <taxon>Sedentaria</taxon>
        <taxon>Canalipalpata</taxon>
        <taxon>Sabellida</taxon>
        <taxon>Siboglinidae</taxon>
        <taxon>Ridgeia</taxon>
    </lineage>
</organism>
<keyword evidence="7" id="KW-0141">cGMP biosynthesis</keyword>
<dbReference type="GO" id="GO:0019934">
    <property type="term" value="P:cGMP-mediated signaling"/>
    <property type="evidence" value="ECO:0007669"/>
    <property type="project" value="TreeGrafter"/>
</dbReference>
<dbReference type="Pfam" id="PF00211">
    <property type="entry name" value="Guanylate_cyc"/>
    <property type="match status" value="1"/>
</dbReference>
<keyword evidence="4" id="KW-0547">Nucleotide-binding</keyword>
<dbReference type="SMART" id="SM00044">
    <property type="entry name" value="CYCc"/>
    <property type="match status" value="1"/>
</dbReference>
<comment type="caution">
    <text evidence="11">The sequence shown here is derived from an EMBL/GenBank/DDBJ whole genome shotgun (WGS) entry which is preliminary data.</text>
</comment>
<protein>
    <recommendedName>
        <fullName evidence="2">guanylate cyclase</fullName>
        <ecNumber evidence="2">4.6.1.2</ecNumber>
    </recommendedName>
</protein>
<sequence>MTMMGESYLDYVRRAGHDELLRNLGENLLAFLQNLDYIHTYMMSDYPEINMPSFRCEPDSVADRMTLHYYSFRQGYYYIVIGILTAVAKTYFASEITIDIRSKSMELVASKKTKREHVVFAISVRKTEEALPAPDVPPTFIAQTKKHAEQQINKSDVEHVIARLEEIRRFEGEDALPLNRRNVATAKWKSAAKMSVLLGGFHPQYPAELSIDPTVFCDSFPYHVVFNHDMNVIHCGTKIQELMPTIRGALMKINAYFELLHPHSVDLSFENVTKFVNTPFVLKTKKEKMARTWGTKPMLILRGQMLYDKAKSVIIYLCSPFVRCLNDLEQRQLYLADIPIHDVTRDLLWMELMARHKHVAGWGVSVCPTGRRRGNHAGNTGALALLPVIPGAQRPGRNPYETVDPEALQDLLRRTENELEEERRKSAWLMTSFLPPTIARQITAGQEPDAGEYAAVTVLFCDVVAFSQIIAHCRADDVINLLTQLHAKFDRVCQVHDTYRVEAIGDAYMVVSGTPDVIFSHAERIANTALGMLVCCRELRSPYDYGDRSKTVKVRIGIHSGVVVSGVVGERLPRFLVMGSAVNIASKMESHGMPDRVHVSQATYECLNKKGFEFETRGEIDIRGRGRMMTYFLLRNVGVTDNALVGKKHGRNPNSVEVTFINDGLREHPPRSSGTSGSRSPLISRNKVQPAGRNYLPGQRFSV</sequence>
<dbReference type="InterPro" id="IPR001054">
    <property type="entry name" value="A/G_cyclase"/>
</dbReference>
<dbReference type="PANTHER" id="PTHR45655:SF13">
    <property type="entry name" value="SOLUBLE GUANYLATE CYCLASE GCY-32-RELATED"/>
    <property type="match status" value="1"/>
</dbReference>
<dbReference type="GO" id="GO:0008074">
    <property type="term" value="C:guanylate cyclase complex, soluble"/>
    <property type="evidence" value="ECO:0007669"/>
    <property type="project" value="TreeGrafter"/>
</dbReference>
<dbReference type="InterPro" id="IPR011644">
    <property type="entry name" value="Heme_NO-bd"/>
</dbReference>
<evidence type="ECO:0000313" key="12">
    <source>
        <dbReference type="Proteomes" id="UP001209878"/>
    </source>
</evidence>
<dbReference type="SUPFAM" id="SSF111126">
    <property type="entry name" value="Ligand-binding domain in the NO signalling and Golgi transport"/>
    <property type="match status" value="1"/>
</dbReference>
<dbReference type="SUPFAM" id="SSF55073">
    <property type="entry name" value="Nucleotide cyclase"/>
    <property type="match status" value="1"/>
</dbReference>
<evidence type="ECO:0000256" key="9">
    <source>
        <dbReference type="SAM" id="Phobius"/>
    </source>
</evidence>
<evidence type="ECO:0000256" key="5">
    <source>
        <dbReference type="ARBA" id="ARBA00023134"/>
    </source>
</evidence>
<reference evidence="11" key="1">
    <citation type="journal article" date="2023" name="Mol. Biol. Evol.">
        <title>Third-Generation Sequencing Reveals the Adaptive Role of the Epigenome in Three Deep-Sea Polychaetes.</title>
        <authorList>
            <person name="Perez M."/>
            <person name="Aroh O."/>
            <person name="Sun Y."/>
            <person name="Lan Y."/>
            <person name="Juniper S.K."/>
            <person name="Young C.R."/>
            <person name="Angers B."/>
            <person name="Qian P.Y."/>
        </authorList>
    </citation>
    <scope>NUCLEOTIDE SEQUENCE</scope>
    <source>
        <strain evidence="11">R07B-5</strain>
    </source>
</reference>
<gene>
    <name evidence="11" type="ORF">NP493_1272g00029</name>
</gene>
<dbReference type="InterPro" id="IPR042463">
    <property type="entry name" value="HNOB_dom_associated_sf"/>
</dbReference>
<keyword evidence="9" id="KW-0472">Membrane</keyword>
<proteinExistence type="predicted"/>
<keyword evidence="3" id="KW-0963">Cytoplasm</keyword>
<dbReference type="InterPro" id="IPR038158">
    <property type="entry name" value="H-NOX_domain_sf"/>
</dbReference>
<evidence type="ECO:0000256" key="3">
    <source>
        <dbReference type="ARBA" id="ARBA00022490"/>
    </source>
</evidence>
<name>A0AAD9K9D8_RIDPI</name>
<dbReference type="InterPro" id="IPR024096">
    <property type="entry name" value="NO_sig/Golgi_transp_ligand-bd"/>
</dbReference>
<keyword evidence="9" id="KW-1133">Transmembrane helix</keyword>
<keyword evidence="9" id="KW-0812">Transmembrane</keyword>
<feature type="region of interest" description="Disordered" evidence="8">
    <location>
        <begin position="663"/>
        <end position="703"/>
    </location>
</feature>
<dbReference type="Proteomes" id="UP001209878">
    <property type="component" value="Unassembled WGS sequence"/>
</dbReference>
<evidence type="ECO:0000313" key="11">
    <source>
        <dbReference type="EMBL" id="KAK2167434.1"/>
    </source>
</evidence>
<feature type="transmembrane region" description="Helical" evidence="9">
    <location>
        <begin position="75"/>
        <end position="94"/>
    </location>
</feature>
<dbReference type="GO" id="GO:0005525">
    <property type="term" value="F:GTP binding"/>
    <property type="evidence" value="ECO:0007669"/>
    <property type="project" value="UniProtKB-KW"/>
</dbReference>
<dbReference type="PANTHER" id="PTHR45655">
    <property type="entry name" value="GUANYLATE CYCLASE SOLUBLE SUBUNIT BETA-2"/>
    <property type="match status" value="1"/>
</dbReference>
<evidence type="ECO:0000256" key="1">
    <source>
        <dbReference type="ARBA" id="ARBA00004496"/>
    </source>
</evidence>
<dbReference type="Gene3D" id="3.30.70.1230">
    <property type="entry name" value="Nucleotide cyclase"/>
    <property type="match status" value="1"/>
</dbReference>
<dbReference type="PROSITE" id="PS50125">
    <property type="entry name" value="GUANYLATE_CYCLASE_2"/>
    <property type="match status" value="1"/>
</dbReference>
<accession>A0AAD9K9D8</accession>
<dbReference type="EMBL" id="JAODUO010001275">
    <property type="protein sequence ID" value="KAK2167434.1"/>
    <property type="molecule type" value="Genomic_DNA"/>
</dbReference>
<dbReference type="EC" id="4.6.1.2" evidence="2"/>
<dbReference type="Gene3D" id="3.30.450.260">
    <property type="entry name" value="Haem NO binding associated domain"/>
    <property type="match status" value="1"/>
</dbReference>
<feature type="compositionally biased region" description="Low complexity" evidence="8">
    <location>
        <begin position="671"/>
        <end position="681"/>
    </location>
</feature>
<evidence type="ECO:0000256" key="8">
    <source>
        <dbReference type="SAM" id="MobiDB-lite"/>
    </source>
</evidence>